<dbReference type="OrthoDB" id="6655985at2"/>
<evidence type="ECO:0000313" key="3">
    <source>
        <dbReference type="EMBL" id="AXI01936.1"/>
    </source>
</evidence>
<keyword evidence="2" id="KW-0472">Membrane</keyword>
<feature type="transmembrane region" description="Helical" evidence="2">
    <location>
        <begin position="17"/>
        <end position="36"/>
    </location>
</feature>
<feature type="region of interest" description="Disordered" evidence="1">
    <location>
        <begin position="233"/>
        <end position="291"/>
    </location>
</feature>
<keyword evidence="2" id="KW-1133">Transmembrane helix</keyword>
<name>A0A345P3S7_9GAMM</name>
<sequence>MSSNLSAPKPPNFYPKTWFVCAIIILAASAILWIWLQLASRVTKERSFAETEAASKTITPDQFPANLGTLSDIVPVLDLTKITSNRPEAAHAAEFKALAFITEHQSDWTLQVMNVSQESVITDFLAKRSDRSRFQYFRYNKGGKDESFILTYGAFPAIQTALGAAQTMDFGLPSSVKAFPERFSTYRPFVSDSDENMVESSANSPRQVKLRPVAIPPPTDAIEDKLAEIAAESSAAMTTSPTPTSKTALPANVDGFSGLPDAPAPDPVAPAPNNSKKGAASSTGAVQDPFN</sequence>
<dbReference type="RefSeq" id="WP_114898046.1">
    <property type="nucleotide sequence ID" value="NZ_CP031222.1"/>
</dbReference>
<feature type="compositionally biased region" description="Polar residues" evidence="1">
    <location>
        <begin position="273"/>
        <end position="291"/>
    </location>
</feature>
<accession>A0A345P3S7</accession>
<proteinExistence type="predicted"/>
<dbReference type="KEGG" id="mbah:HYN46_03050"/>
<evidence type="ECO:0008006" key="5">
    <source>
        <dbReference type="Google" id="ProtNLM"/>
    </source>
</evidence>
<keyword evidence="4" id="KW-1185">Reference proteome</keyword>
<gene>
    <name evidence="3" type="ORF">HYN46_03050</name>
</gene>
<dbReference type="Gene3D" id="3.30.70.1070">
    <property type="entry name" value="Sporulation related repeat"/>
    <property type="match status" value="1"/>
</dbReference>
<dbReference type="Proteomes" id="UP000253940">
    <property type="component" value="Chromosome"/>
</dbReference>
<dbReference type="GO" id="GO:0042834">
    <property type="term" value="F:peptidoglycan binding"/>
    <property type="evidence" value="ECO:0007669"/>
    <property type="project" value="InterPro"/>
</dbReference>
<feature type="compositionally biased region" description="Low complexity" evidence="1">
    <location>
        <begin position="233"/>
        <end position="251"/>
    </location>
</feature>
<evidence type="ECO:0000256" key="1">
    <source>
        <dbReference type="SAM" id="MobiDB-lite"/>
    </source>
</evidence>
<dbReference type="InterPro" id="IPR036680">
    <property type="entry name" value="SPOR-like_sf"/>
</dbReference>
<reference evidence="3 4" key="1">
    <citation type="submission" date="2018-07" db="EMBL/GenBank/DDBJ databases">
        <title>Genome sequencing of Moraxellaceae gen. HYN0046.</title>
        <authorList>
            <person name="Kim M."/>
            <person name="Yi H."/>
        </authorList>
    </citation>
    <scope>NUCLEOTIDE SEQUENCE [LARGE SCALE GENOMIC DNA]</scope>
    <source>
        <strain evidence="3 4">HYN0046</strain>
    </source>
</reference>
<evidence type="ECO:0000313" key="4">
    <source>
        <dbReference type="Proteomes" id="UP000253940"/>
    </source>
</evidence>
<organism evidence="3 4">
    <name type="scientific">Aquirhabdus parva</name>
    <dbReference type="NCBI Taxonomy" id="2283318"/>
    <lineage>
        <taxon>Bacteria</taxon>
        <taxon>Pseudomonadati</taxon>
        <taxon>Pseudomonadota</taxon>
        <taxon>Gammaproteobacteria</taxon>
        <taxon>Moraxellales</taxon>
        <taxon>Moraxellaceae</taxon>
        <taxon>Aquirhabdus</taxon>
    </lineage>
</organism>
<dbReference type="EMBL" id="CP031222">
    <property type="protein sequence ID" value="AXI01936.1"/>
    <property type="molecule type" value="Genomic_DNA"/>
</dbReference>
<evidence type="ECO:0000256" key="2">
    <source>
        <dbReference type="SAM" id="Phobius"/>
    </source>
</evidence>
<keyword evidence="2" id="KW-0812">Transmembrane</keyword>
<protein>
    <recommendedName>
        <fullName evidence="5">SPOR domain-containing protein</fullName>
    </recommendedName>
</protein>
<dbReference type="AlphaFoldDB" id="A0A345P3S7"/>